<dbReference type="Pfam" id="PF02337">
    <property type="entry name" value="Gag_p10"/>
    <property type="match status" value="1"/>
</dbReference>
<feature type="compositionally biased region" description="Low complexity" evidence="12">
    <location>
        <begin position="103"/>
        <end position="112"/>
    </location>
</feature>
<dbReference type="SMART" id="SM00343">
    <property type="entry name" value="ZnF_C2HC"/>
    <property type="match status" value="2"/>
</dbReference>
<keyword evidence="3" id="KW-1032">Host cell membrane</keyword>
<evidence type="ECO:0000256" key="11">
    <source>
        <dbReference type="PROSITE-ProRule" id="PRU00047"/>
    </source>
</evidence>
<evidence type="ECO:0000256" key="4">
    <source>
        <dbReference type="ARBA" id="ARBA00022553"/>
    </source>
</evidence>
<evidence type="ECO:0000256" key="12">
    <source>
        <dbReference type="SAM" id="MobiDB-lite"/>
    </source>
</evidence>
<dbReference type="GO" id="GO:0008270">
    <property type="term" value="F:zinc ion binding"/>
    <property type="evidence" value="ECO:0007669"/>
    <property type="project" value="UniProtKB-KW"/>
</dbReference>
<dbReference type="SUPFAM" id="SSF47943">
    <property type="entry name" value="Retrovirus capsid protein, N-terminal core domain"/>
    <property type="match status" value="1"/>
</dbReference>
<dbReference type="InterPro" id="IPR008916">
    <property type="entry name" value="Retrov_capsid_C"/>
</dbReference>
<dbReference type="InterPro" id="IPR036875">
    <property type="entry name" value="Znf_CCHC_sf"/>
</dbReference>
<feature type="region of interest" description="Disordered" evidence="12">
    <location>
        <begin position="93"/>
        <end position="151"/>
    </location>
</feature>
<accession>A0A8C4VQS3</accession>
<dbReference type="InterPro" id="IPR050195">
    <property type="entry name" value="Primate_lentivir_Gag_pol-like"/>
</dbReference>
<keyword evidence="7" id="KW-0479">Metal-binding</keyword>
<dbReference type="PROSITE" id="PS50158">
    <property type="entry name" value="ZF_CCHC"/>
    <property type="match status" value="1"/>
</dbReference>
<protein>
    <recommendedName>
        <fullName evidence="1">Gag polyprotein</fullName>
    </recommendedName>
</protein>
<dbReference type="InterPro" id="IPR008919">
    <property type="entry name" value="Retrov_capsid_N"/>
</dbReference>
<dbReference type="Gene3D" id="4.10.60.10">
    <property type="entry name" value="Zinc finger, CCHC-type"/>
    <property type="match status" value="1"/>
</dbReference>
<sequence length="483" mass="52619">MGGDLSVQQKAHAKELVKLLKVTGRITAAQQHVEGLLHVIEVKCPWYPERGSLEVSDWQKIGERLRKEPRAPIQHILLWQRCAEAIGHLWKEAPPLASPTPTPTSSQVTEPTAPCPPLRATAPSPTLFDPPLPSPLSPSPSPSPTQSAVQAALQQAIATEASPLLEEWEGEFPALYPVTYSLNEAGQTLATHNPLPFKVISELNNWIRQSGLKSSYVEGLVEALGTIYTMIPTDWKHLFRMILSPAQYCVWDSEFRAAALACSSAENIPDQIYGSGQFAEVDAQLQLPKESFKRTALSVMRAFRCVPATGKPLSSFTSIRQGSSEPFHQFVDRLKEAIARQIDNPEAQEELICWLSAEQANADCRRILQTVIHRAQYSLADMIQACAEVGTQTHAMALLAGALRAGNKPLGNCFNCNKPGHFRRECRAPGGGASHEQGQPPGGGGGTRPNKKCPKCNKGFHWANQCRSTPSGNSQSGSPRAPV</sequence>
<dbReference type="AlphaFoldDB" id="A0A8C4VQS3"/>
<dbReference type="SUPFAM" id="SSF47353">
    <property type="entry name" value="Retrovirus capsid dimerization domain-like"/>
    <property type="match status" value="1"/>
</dbReference>
<dbReference type="InterPro" id="IPR001878">
    <property type="entry name" value="Znf_CCHC"/>
</dbReference>
<dbReference type="Gene3D" id="1.10.1200.30">
    <property type="match status" value="1"/>
</dbReference>
<dbReference type="InterPro" id="IPR038124">
    <property type="entry name" value="B_retro_matrix_sf"/>
</dbReference>
<keyword evidence="6" id="KW-1198">Viral budding</keyword>
<reference evidence="14" key="2">
    <citation type="submission" date="2025-09" db="UniProtKB">
        <authorList>
            <consortium name="Ensembl"/>
        </authorList>
    </citation>
    <scope>IDENTIFICATION</scope>
</reference>
<evidence type="ECO:0000256" key="10">
    <source>
        <dbReference type="ARBA" id="ARBA00022870"/>
    </source>
</evidence>
<keyword evidence="8 11" id="KW-0863">Zinc-finger</keyword>
<feature type="compositionally biased region" description="Pro residues" evidence="12">
    <location>
        <begin position="128"/>
        <end position="143"/>
    </location>
</feature>
<dbReference type="Pfam" id="PF14787">
    <property type="entry name" value="zf-CCHC_5"/>
    <property type="match status" value="1"/>
</dbReference>
<dbReference type="GO" id="GO:0039702">
    <property type="term" value="P:viral budding via host ESCRT complex"/>
    <property type="evidence" value="ECO:0007669"/>
    <property type="project" value="UniProtKB-KW"/>
</dbReference>
<dbReference type="SUPFAM" id="SSF47836">
    <property type="entry name" value="Retroviral matrix proteins"/>
    <property type="match status" value="1"/>
</dbReference>
<dbReference type="SUPFAM" id="SSF57756">
    <property type="entry name" value="Retrovirus zinc finger-like domains"/>
    <property type="match status" value="2"/>
</dbReference>
<keyword evidence="5" id="KW-0945">Host-virus interaction</keyword>
<dbReference type="GeneTree" id="ENSGT00940000162994"/>
<dbReference type="Pfam" id="PF00098">
    <property type="entry name" value="zf-CCHC"/>
    <property type="match status" value="1"/>
</dbReference>
<dbReference type="PANTHER" id="PTHR40389:SF4">
    <property type="match status" value="1"/>
</dbReference>
<evidence type="ECO:0000256" key="6">
    <source>
        <dbReference type="ARBA" id="ARBA00022637"/>
    </source>
</evidence>
<name>A0A8C4VQS3_9SAUR</name>
<evidence type="ECO:0000256" key="1">
    <source>
        <dbReference type="ARBA" id="ARBA00019628"/>
    </source>
</evidence>
<dbReference type="Gene3D" id="1.10.150.490">
    <property type="entry name" value="Retroviral GAG p10 protein"/>
    <property type="match status" value="1"/>
</dbReference>
<evidence type="ECO:0000256" key="2">
    <source>
        <dbReference type="ARBA" id="ARBA00022462"/>
    </source>
</evidence>
<dbReference type="GO" id="GO:0005198">
    <property type="term" value="F:structural molecule activity"/>
    <property type="evidence" value="ECO:0007669"/>
    <property type="project" value="InterPro"/>
</dbReference>
<evidence type="ECO:0000256" key="5">
    <source>
        <dbReference type="ARBA" id="ARBA00022581"/>
    </source>
</evidence>
<feature type="domain" description="CCHC-type" evidence="13">
    <location>
        <begin position="413"/>
        <end position="427"/>
    </location>
</feature>
<keyword evidence="2" id="KW-1187">Viral budding via the host ESCRT complexes</keyword>
<dbReference type="InterPro" id="IPR045345">
    <property type="entry name" value="Gag_p24_C"/>
</dbReference>
<evidence type="ECO:0000256" key="8">
    <source>
        <dbReference type="ARBA" id="ARBA00022771"/>
    </source>
</evidence>
<keyword evidence="9" id="KW-0862">Zinc</keyword>
<keyword evidence="10" id="KW-1043">Host membrane</keyword>
<proteinExistence type="predicted"/>
<evidence type="ECO:0000256" key="7">
    <source>
        <dbReference type="ARBA" id="ARBA00022723"/>
    </source>
</evidence>
<dbReference type="Pfam" id="PF00607">
    <property type="entry name" value="Gag_p24"/>
    <property type="match status" value="1"/>
</dbReference>
<organism evidence="14 15">
    <name type="scientific">Gopherus evgoodei</name>
    <name type="common">Goodes thornscrub tortoise</name>
    <dbReference type="NCBI Taxonomy" id="1825980"/>
    <lineage>
        <taxon>Eukaryota</taxon>
        <taxon>Metazoa</taxon>
        <taxon>Chordata</taxon>
        <taxon>Craniata</taxon>
        <taxon>Vertebrata</taxon>
        <taxon>Euteleostomi</taxon>
        <taxon>Archelosauria</taxon>
        <taxon>Testudinata</taxon>
        <taxon>Testudines</taxon>
        <taxon>Cryptodira</taxon>
        <taxon>Durocryptodira</taxon>
        <taxon>Testudinoidea</taxon>
        <taxon>Testudinidae</taxon>
        <taxon>Gopherus</taxon>
    </lineage>
</organism>
<keyword evidence="6" id="KW-1188">Viral release from host cell</keyword>
<dbReference type="Gene3D" id="1.10.375.10">
    <property type="entry name" value="Human Immunodeficiency Virus Type 1 Capsid Protein"/>
    <property type="match status" value="1"/>
</dbReference>
<evidence type="ECO:0000313" key="15">
    <source>
        <dbReference type="Proteomes" id="UP000694390"/>
    </source>
</evidence>
<evidence type="ECO:0000256" key="3">
    <source>
        <dbReference type="ARBA" id="ARBA00022511"/>
    </source>
</evidence>
<dbReference type="Proteomes" id="UP000694390">
    <property type="component" value="Unassembled WGS sequence"/>
</dbReference>
<dbReference type="OrthoDB" id="9048915at2759"/>
<dbReference type="GO" id="GO:0003676">
    <property type="term" value="F:nucleic acid binding"/>
    <property type="evidence" value="ECO:0007669"/>
    <property type="project" value="InterPro"/>
</dbReference>
<keyword evidence="15" id="KW-1185">Reference proteome</keyword>
<dbReference type="Ensembl" id="ENSGEVT00005004876.1">
    <property type="protein sequence ID" value="ENSGEVP00005004678.1"/>
    <property type="gene ID" value="ENSGEVG00005003364.1"/>
</dbReference>
<evidence type="ECO:0000256" key="9">
    <source>
        <dbReference type="ARBA" id="ARBA00022833"/>
    </source>
</evidence>
<dbReference type="InterPro" id="IPR010999">
    <property type="entry name" value="Retrovr_matrix"/>
</dbReference>
<dbReference type="PANTHER" id="PTHR40389">
    <property type="entry name" value="ENDOGENOUS RETROVIRUS GROUP K MEMBER 24 GAG POLYPROTEIN-RELATED"/>
    <property type="match status" value="1"/>
</dbReference>
<feature type="region of interest" description="Disordered" evidence="12">
    <location>
        <begin position="427"/>
        <end position="452"/>
    </location>
</feature>
<evidence type="ECO:0000313" key="14">
    <source>
        <dbReference type="Ensembl" id="ENSGEVP00005004678.1"/>
    </source>
</evidence>
<reference evidence="14" key="1">
    <citation type="submission" date="2025-08" db="UniProtKB">
        <authorList>
            <consortium name="Ensembl"/>
        </authorList>
    </citation>
    <scope>IDENTIFICATION</scope>
</reference>
<evidence type="ECO:0000259" key="13">
    <source>
        <dbReference type="PROSITE" id="PS50158"/>
    </source>
</evidence>
<keyword evidence="10" id="KW-0472">Membrane</keyword>
<dbReference type="InterPro" id="IPR003322">
    <property type="entry name" value="B_retro_matrix"/>
</dbReference>
<keyword evidence="4" id="KW-0597">Phosphoprotein</keyword>
<dbReference type="Pfam" id="PF19317">
    <property type="entry name" value="Gag_p24_C"/>
    <property type="match status" value="1"/>
</dbReference>